<dbReference type="RefSeq" id="WP_021691110.1">
    <property type="nucleotide sequence ID" value="NZ_BASZ01000008.1"/>
</dbReference>
<dbReference type="PANTHER" id="PTHR43857:SF1">
    <property type="entry name" value="YJGH FAMILY PROTEIN"/>
    <property type="match status" value="1"/>
</dbReference>
<protein>
    <submittedName>
        <fullName evidence="1">Putative endoribonuclease</fullName>
    </submittedName>
</protein>
<dbReference type="SUPFAM" id="SSF55298">
    <property type="entry name" value="YjgF-like"/>
    <property type="match status" value="1"/>
</dbReference>
<dbReference type="Proteomes" id="UP000016568">
    <property type="component" value="Unassembled WGS sequence"/>
</dbReference>
<name>U2YNX0_9SPHN</name>
<dbReference type="KEGG" id="ntd:EGO55_03305"/>
<evidence type="ECO:0000313" key="1">
    <source>
        <dbReference type="EMBL" id="GAD50292.1"/>
    </source>
</evidence>
<dbReference type="PANTHER" id="PTHR43857">
    <property type="entry name" value="BLR7761 PROTEIN"/>
    <property type="match status" value="1"/>
</dbReference>
<dbReference type="eggNOG" id="COG0251">
    <property type="taxonomic scope" value="Bacteria"/>
</dbReference>
<comment type="caution">
    <text evidence="1">The sequence shown here is derived from an EMBL/GenBank/DDBJ whole genome shotgun (WGS) entry which is preliminary data.</text>
</comment>
<dbReference type="AlphaFoldDB" id="U2YNX0"/>
<dbReference type="Gene3D" id="3.30.1330.40">
    <property type="entry name" value="RutC-like"/>
    <property type="match status" value="1"/>
</dbReference>
<dbReference type="InterPro" id="IPR006175">
    <property type="entry name" value="YjgF/YER057c/UK114"/>
</dbReference>
<accession>U2YNX0</accession>
<evidence type="ECO:0000313" key="2">
    <source>
        <dbReference type="Proteomes" id="UP000016568"/>
    </source>
</evidence>
<gene>
    <name evidence="1" type="ORF">NT2_08_00790</name>
</gene>
<dbReference type="EMBL" id="BASZ01000008">
    <property type="protein sequence ID" value="GAD50292.1"/>
    <property type="molecule type" value="Genomic_DNA"/>
</dbReference>
<dbReference type="InterPro" id="IPR035959">
    <property type="entry name" value="RutC-like_sf"/>
</dbReference>
<organism evidence="1 2">
    <name type="scientific">Caenibius tardaugens NBRC 16725</name>
    <dbReference type="NCBI Taxonomy" id="1219035"/>
    <lineage>
        <taxon>Bacteria</taxon>
        <taxon>Pseudomonadati</taxon>
        <taxon>Pseudomonadota</taxon>
        <taxon>Alphaproteobacteria</taxon>
        <taxon>Sphingomonadales</taxon>
        <taxon>Erythrobacteraceae</taxon>
        <taxon>Caenibius</taxon>
    </lineage>
</organism>
<dbReference type="OrthoDB" id="5520786at2"/>
<keyword evidence="2" id="KW-1185">Reference proteome</keyword>
<dbReference type="Pfam" id="PF01042">
    <property type="entry name" value="Ribonuc_L-PSP"/>
    <property type="match status" value="1"/>
</dbReference>
<dbReference type="CDD" id="cd00448">
    <property type="entry name" value="YjgF_YER057c_UK114_family"/>
    <property type="match status" value="1"/>
</dbReference>
<proteinExistence type="predicted"/>
<reference evidence="1 2" key="1">
    <citation type="submission" date="2013-09" db="EMBL/GenBank/DDBJ databases">
        <title>Whole genome shotgun sequence of Novosphingobium tardaugens NBRC 16725.</title>
        <authorList>
            <person name="Isaki S."/>
            <person name="Hosoyama A."/>
            <person name="Tsuchikane K."/>
            <person name="Katsumata H."/>
            <person name="Ando Y."/>
            <person name="Yamazaki S."/>
            <person name="Fujita N."/>
        </authorList>
    </citation>
    <scope>NUCLEOTIDE SEQUENCE [LARGE SCALE GENOMIC DNA]</scope>
    <source>
        <strain evidence="1 2">NBRC 16725</strain>
    </source>
</reference>
<sequence>MTVTHINPPELFALPQFSQIVVAGPGQMAFIAGQGAFDRDFNLIGANDLHVQTVQAYRNLRDALAAVGASPADVASTTIYVVDLDEEKTAVLIDAMRVALDGQAFPPNASTLVGVTRLGAPGMMVEISAIAVIPGN</sequence>